<dbReference type="Pfam" id="PF03241">
    <property type="entry name" value="HpaB"/>
    <property type="match status" value="1"/>
</dbReference>
<dbReference type="Proteomes" id="UP000657075">
    <property type="component" value="Unassembled WGS sequence"/>
</dbReference>
<dbReference type="Gene3D" id="1.20.140.10">
    <property type="entry name" value="Butyryl-CoA Dehydrogenase, subunit A, domain 3"/>
    <property type="match status" value="1"/>
</dbReference>
<dbReference type="InterPro" id="IPR036250">
    <property type="entry name" value="AcylCo_DH-like_C"/>
</dbReference>
<dbReference type="Gene3D" id="2.40.110.10">
    <property type="entry name" value="Butyryl-CoA Dehydrogenase, subunit A, domain 2"/>
    <property type="match status" value="1"/>
</dbReference>
<dbReference type="SUPFAM" id="SSF56645">
    <property type="entry name" value="Acyl-CoA dehydrogenase NM domain-like"/>
    <property type="match status" value="1"/>
</dbReference>
<dbReference type="Proteomes" id="UP001060771">
    <property type="component" value="Chromosome"/>
</dbReference>
<evidence type="ECO:0000259" key="4">
    <source>
        <dbReference type="Pfam" id="PF03241"/>
    </source>
</evidence>
<dbReference type="Gene3D" id="1.10.3140.10">
    <property type="entry name" value="4-hydroxybutyryl-coa dehydratase, domain 1"/>
    <property type="match status" value="1"/>
</dbReference>
<keyword evidence="9" id="KW-1185">Reference proteome</keyword>
<reference evidence="9" key="3">
    <citation type="submission" date="2022-09" db="EMBL/GenBank/DDBJ databases">
        <title>Complete genome sequence of Vulcanisaeta souniana.</title>
        <authorList>
            <person name="Kato S."/>
            <person name="Itoh T."/>
            <person name="Ohkuma M."/>
        </authorList>
    </citation>
    <scope>NUCLEOTIDE SEQUENCE [LARGE SCALE GENOMIC DNA]</scope>
    <source>
        <strain evidence="9">JCM 11219</strain>
    </source>
</reference>
<keyword evidence="1" id="KW-0285">Flavoprotein</keyword>
<feature type="domain" description="HpaB/PvcC/4-BUDH C-terminal" evidence="4">
    <location>
        <begin position="306"/>
        <end position="488"/>
    </location>
</feature>
<evidence type="ECO:0000313" key="6">
    <source>
        <dbReference type="EMBL" id="BDR91377.1"/>
    </source>
</evidence>
<dbReference type="PANTHER" id="PTHR36117:SF3">
    <property type="entry name" value="4-HYDROXYPHENYLACETATE 3-MONOOXYGENASE-RELATED"/>
    <property type="match status" value="1"/>
</dbReference>
<dbReference type="AlphaFoldDB" id="A0A830E197"/>
<dbReference type="InterPro" id="IPR009100">
    <property type="entry name" value="AcylCoA_DH/oxidase_NM_dom_sf"/>
</dbReference>
<dbReference type="InterPro" id="IPR004925">
    <property type="entry name" value="HpaB/PvcC/4-BUDH"/>
</dbReference>
<sequence length="513" mass="58124">MIGYVFIIQSTLINALPTHYNVVRSFEDYVNSLRDGRIIYYRGKPVDDVTRHEILRAAINHAAELYRWQADPELRRFLTFDDPQYGTISRFYKAPRGPGDLIERFRLIYNTTLLGRGMFNIMKTIGSDALFGLMIASRQLDRARGTNYYDRVMRYYERVVKDDVTIAVAQTDVKGDRMLRPHQQEDPDVYVHIVGREPDGIIVKGAKVHTTQSIAANELIVLPYRNMIKEDTDYAVAFALPVNTKGITLIPRPLREVEINMLGDEFPMGRTNVEVETLTVFDNVKVPSDRVFLAGEYDFAASYGLTFALFHRFTAISYRAALADIVLGYAKLFAEYNDVEGASHIRRDIVDIITYKEYLVSSAIASAERCIRDPNAGICIPNPIYTNVGKLTANAKYLDAIKDMIDVAGGLLADIPSTSELNNPTEEKYLVKYLVGKRGTDPRVRIRLFQIAREFLSALGALLSVGMIHAEGSIEASVIELFRSYNYDISRTAALYNADLAKMDDVKKLLEWW</sequence>
<dbReference type="PIRSF" id="PIRSF000331">
    <property type="entry name" value="HpaA_HpaB"/>
    <property type="match status" value="1"/>
</dbReference>
<proteinExistence type="predicted"/>
<dbReference type="EMBL" id="BMNM01000002">
    <property type="protein sequence ID" value="GGI72707.1"/>
    <property type="molecule type" value="Genomic_DNA"/>
</dbReference>
<dbReference type="PANTHER" id="PTHR36117">
    <property type="entry name" value="4-HYDROXYPHENYLACETATE 3-MONOOXYGENASE-RELATED"/>
    <property type="match status" value="1"/>
</dbReference>
<evidence type="ECO:0000256" key="2">
    <source>
        <dbReference type="ARBA" id="ARBA00022827"/>
    </source>
</evidence>
<dbReference type="InterPro" id="IPR024719">
    <property type="entry name" value="HpaB/PvcC/4-BUDH_C"/>
</dbReference>
<evidence type="ECO:0000313" key="8">
    <source>
        <dbReference type="Proteomes" id="UP000657075"/>
    </source>
</evidence>
<reference evidence="7" key="1">
    <citation type="journal article" date="2014" name="Int. J. Syst. Evol. Microbiol.">
        <title>Complete genome sequence of Corynebacterium casei LMG S-19264T (=DSM 44701T), isolated from a smear-ripened cheese.</title>
        <authorList>
            <consortium name="US DOE Joint Genome Institute (JGI-PGF)"/>
            <person name="Walter F."/>
            <person name="Albersmeier A."/>
            <person name="Kalinowski J."/>
            <person name="Ruckert C."/>
        </authorList>
    </citation>
    <scope>NUCLEOTIDE SEQUENCE</scope>
    <source>
        <strain evidence="7">JCM 11219</strain>
    </source>
</reference>
<dbReference type="Pfam" id="PF11794">
    <property type="entry name" value="HpaB_N"/>
    <property type="match status" value="1"/>
</dbReference>
<dbReference type="GO" id="GO:0016627">
    <property type="term" value="F:oxidoreductase activity, acting on the CH-CH group of donors"/>
    <property type="evidence" value="ECO:0007669"/>
    <property type="project" value="InterPro"/>
</dbReference>
<keyword evidence="3" id="KW-0560">Oxidoreductase</keyword>
<dbReference type="InterPro" id="IPR046373">
    <property type="entry name" value="Acyl-CoA_Oxase/DH_mid-dom_sf"/>
</dbReference>
<evidence type="ECO:0000256" key="3">
    <source>
        <dbReference type="ARBA" id="ARBA00023002"/>
    </source>
</evidence>
<dbReference type="SUPFAM" id="SSF47203">
    <property type="entry name" value="Acyl-CoA dehydrogenase C-terminal domain-like"/>
    <property type="match status" value="1"/>
</dbReference>
<gene>
    <name evidence="7" type="ORF">GCM10007112_06920</name>
    <name evidence="6" type="ORF">Vsou_04700</name>
</gene>
<reference evidence="7" key="2">
    <citation type="submission" date="2020-09" db="EMBL/GenBank/DDBJ databases">
        <authorList>
            <person name="Sun Q."/>
            <person name="Ohkuma M."/>
        </authorList>
    </citation>
    <scope>NUCLEOTIDE SEQUENCE</scope>
    <source>
        <strain evidence="7">JCM 11219</strain>
    </source>
</reference>
<protein>
    <submittedName>
        <fullName evidence="7">4-hydroxybutyryl-CoA dehydratase</fullName>
    </submittedName>
</protein>
<evidence type="ECO:0000259" key="5">
    <source>
        <dbReference type="Pfam" id="PF11794"/>
    </source>
</evidence>
<dbReference type="InterPro" id="IPR024674">
    <property type="entry name" value="HpaB/PvcC/4-BUDH_N"/>
</dbReference>
<reference evidence="6" key="4">
    <citation type="journal article" date="2023" name="Microbiol. Resour. Announc.">
        <title>Complete Genome Sequence of Vulcanisaeta souniana Strain IC-059, a Hyperthermophilic Archaeon Isolated from Hot Spring Water in Japan.</title>
        <authorList>
            <person name="Kato S."/>
            <person name="Itoh T."/>
            <person name="Wu L."/>
            <person name="Ma J."/>
            <person name="Ohkuma M."/>
        </authorList>
    </citation>
    <scope>NUCLEOTIDE SEQUENCE</scope>
    <source>
        <strain evidence="6">JCM 11219</strain>
    </source>
</reference>
<evidence type="ECO:0000313" key="9">
    <source>
        <dbReference type="Proteomes" id="UP001060771"/>
    </source>
</evidence>
<keyword evidence="2" id="KW-0274">FAD</keyword>
<accession>A0A830E197</accession>
<name>A0A830E197_9CREN</name>
<evidence type="ECO:0000256" key="1">
    <source>
        <dbReference type="ARBA" id="ARBA00022630"/>
    </source>
</evidence>
<organism evidence="7 8">
    <name type="scientific">Vulcanisaeta souniana JCM 11219</name>
    <dbReference type="NCBI Taxonomy" id="1293586"/>
    <lineage>
        <taxon>Archaea</taxon>
        <taxon>Thermoproteota</taxon>
        <taxon>Thermoprotei</taxon>
        <taxon>Thermoproteales</taxon>
        <taxon>Thermoproteaceae</taxon>
        <taxon>Vulcanisaeta</taxon>
    </lineage>
</organism>
<feature type="domain" description="HpaB/PvcC/4-BUDH N-terminal" evidence="5">
    <location>
        <begin position="27"/>
        <end position="293"/>
    </location>
</feature>
<evidence type="ECO:0000313" key="7">
    <source>
        <dbReference type="EMBL" id="GGI72707.1"/>
    </source>
</evidence>
<dbReference type="EMBL" id="AP026830">
    <property type="protein sequence ID" value="BDR91377.1"/>
    <property type="molecule type" value="Genomic_DNA"/>
</dbReference>